<reference evidence="2" key="1">
    <citation type="journal article" date="2014" name="Int. J. Syst. Evol. Microbiol.">
        <title>Complete genome sequence of Corynebacterium casei LMG S-19264T (=DSM 44701T), isolated from a smear-ripened cheese.</title>
        <authorList>
            <consortium name="US DOE Joint Genome Institute (JGI-PGF)"/>
            <person name="Walter F."/>
            <person name="Albersmeier A."/>
            <person name="Kalinowski J."/>
            <person name="Ruckert C."/>
        </authorList>
    </citation>
    <scope>NUCLEOTIDE SEQUENCE</scope>
    <source>
        <strain evidence="2">VKM B-2748</strain>
    </source>
</reference>
<evidence type="ECO:0000313" key="2">
    <source>
        <dbReference type="EMBL" id="GLK80132.1"/>
    </source>
</evidence>
<organism evidence="2 3">
    <name type="scientific">Methylopila turkensis</name>
    <dbReference type="NCBI Taxonomy" id="1437816"/>
    <lineage>
        <taxon>Bacteria</taxon>
        <taxon>Pseudomonadati</taxon>
        <taxon>Pseudomonadota</taxon>
        <taxon>Alphaproteobacteria</taxon>
        <taxon>Hyphomicrobiales</taxon>
        <taxon>Methylopilaceae</taxon>
        <taxon>Methylopila</taxon>
    </lineage>
</organism>
<dbReference type="RefSeq" id="WP_271200603.1">
    <property type="nucleotide sequence ID" value="NZ_BSFL01000002.1"/>
</dbReference>
<proteinExistence type="predicted"/>
<dbReference type="AlphaFoldDB" id="A0A9W6JMX9"/>
<protein>
    <submittedName>
        <fullName evidence="2">Uncharacterized protein</fullName>
    </submittedName>
</protein>
<comment type="caution">
    <text evidence="2">The sequence shown here is derived from an EMBL/GenBank/DDBJ whole genome shotgun (WGS) entry which is preliminary data.</text>
</comment>
<reference evidence="2" key="2">
    <citation type="submission" date="2023-01" db="EMBL/GenBank/DDBJ databases">
        <authorList>
            <person name="Sun Q."/>
            <person name="Evtushenko L."/>
        </authorList>
    </citation>
    <scope>NUCLEOTIDE SEQUENCE</scope>
    <source>
        <strain evidence="2">VKM B-2748</strain>
    </source>
</reference>
<feature type="region of interest" description="Disordered" evidence="1">
    <location>
        <begin position="1"/>
        <end position="23"/>
    </location>
</feature>
<name>A0A9W6JMX9_9HYPH</name>
<dbReference type="EMBL" id="BSFL01000002">
    <property type="protein sequence ID" value="GLK80132.1"/>
    <property type="molecule type" value="Genomic_DNA"/>
</dbReference>
<dbReference type="Proteomes" id="UP001143309">
    <property type="component" value="Unassembled WGS sequence"/>
</dbReference>
<sequence>MGLTHPPQHGRRSAALAERGPLDTRELSHRVMAAKGFASDNDLRKTSAFKIVQALTMQVKRGGLLAGEKRKGAREWRAT</sequence>
<keyword evidence="3" id="KW-1185">Reference proteome</keyword>
<accession>A0A9W6JMX9</accession>
<gene>
    <name evidence="2" type="ORF">GCM10008174_18730</name>
</gene>
<evidence type="ECO:0000256" key="1">
    <source>
        <dbReference type="SAM" id="MobiDB-lite"/>
    </source>
</evidence>
<evidence type="ECO:0000313" key="3">
    <source>
        <dbReference type="Proteomes" id="UP001143309"/>
    </source>
</evidence>